<organism evidence="3">
    <name type="scientific">Tolypothrix bouteillei VB521301</name>
    <dbReference type="NCBI Taxonomy" id="1479485"/>
    <lineage>
        <taxon>Bacteria</taxon>
        <taxon>Bacillati</taxon>
        <taxon>Cyanobacteriota</taxon>
        <taxon>Cyanophyceae</taxon>
        <taxon>Nostocales</taxon>
        <taxon>Tolypothrichaceae</taxon>
        <taxon>Tolypothrix</taxon>
    </lineage>
</organism>
<dbReference type="EMBL" id="JHEG04000001">
    <property type="protein sequence ID" value="KAF3890181.1"/>
    <property type="molecule type" value="Genomic_DNA"/>
</dbReference>
<protein>
    <recommendedName>
        <fullName evidence="5">Secreted protein</fullName>
    </recommendedName>
</protein>
<dbReference type="STRING" id="1479485.DA73_0234600"/>
<dbReference type="AlphaFoldDB" id="A0A0C1MW72"/>
<sequence length="125" mass="13461">MSRKLILNLLSSSSVFVSLMSTLGVIHPVHAATNNQQLIHTQNGQTCIASPHAVNKLVCIRDSERKQASTPEKSSTVTTGKSAQDIAMLEFSDEESDAAIQLFGCDCPACINSLRQLRGTGNLVY</sequence>
<feature type="chain" id="PRO_5036532783" description="Secreted protein" evidence="1">
    <location>
        <begin position="32"/>
        <end position="125"/>
    </location>
</feature>
<proteinExistence type="predicted"/>
<reference evidence="3" key="1">
    <citation type="journal article" date="2015" name="Genome Announc.">
        <title>Draft Genome Sequence of Tolypothrix boutellei Strain VB521301.</title>
        <authorList>
            <person name="Chandrababunaidu M.M."/>
            <person name="Singh D."/>
            <person name="Sen D."/>
            <person name="Bhan S."/>
            <person name="Das S."/>
            <person name="Gupta A."/>
            <person name="Adhikary S.P."/>
            <person name="Tripathy S."/>
        </authorList>
    </citation>
    <scope>NUCLEOTIDE SEQUENCE</scope>
    <source>
        <strain evidence="3">VB521301</strain>
    </source>
</reference>
<gene>
    <name evidence="3" type="ORF">DA73_0234600</name>
    <name evidence="2" type="ORF">DA73_0400035595</name>
</gene>
<reference evidence="2" key="2">
    <citation type="submission" date="2019-11" db="EMBL/GenBank/DDBJ databases">
        <title>Improved Assembly of Tolypothrix boutellei genome.</title>
        <authorList>
            <person name="Sarangi A.N."/>
            <person name="Mukherjee M."/>
            <person name="Ghosh S."/>
            <person name="Singh D."/>
            <person name="Das A."/>
            <person name="Kant S."/>
            <person name="Prusty A."/>
            <person name="Tripathy S."/>
        </authorList>
    </citation>
    <scope>NUCLEOTIDE SEQUENCE</scope>
    <source>
        <strain evidence="2">VB521301</strain>
    </source>
</reference>
<name>A0A0C1MW72_9CYAN</name>
<dbReference type="OrthoDB" id="513268at2"/>
<keyword evidence="4" id="KW-1185">Reference proteome</keyword>
<evidence type="ECO:0000313" key="4">
    <source>
        <dbReference type="Proteomes" id="UP000029738"/>
    </source>
</evidence>
<accession>A0A0C1MW72</accession>
<evidence type="ECO:0008006" key="5">
    <source>
        <dbReference type="Google" id="ProtNLM"/>
    </source>
</evidence>
<dbReference type="EMBL" id="JHEG02000059">
    <property type="protein sequence ID" value="KIE06512.1"/>
    <property type="molecule type" value="Genomic_DNA"/>
</dbReference>
<comment type="caution">
    <text evidence="3">The sequence shown here is derived from an EMBL/GenBank/DDBJ whole genome shotgun (WGS) entry which is preliminary data.</text>
</comment>
<dbReference type="RefSeq" id="WP_038082072.1">
    <property type="nucleotide sequence ID" value="NZ_JHEG04000001.1"/>
</dbReference>
<dbReference type="Proteomes" id="UP000029738">
    <property type="component" value="Unassembled WGS sequence"/>
</dbReference>
<feature type="signal peptide" evidence="1">
    <location>
        <begin position="1"/>
        <end position="31"/>
    </location>
</feature>
<evidence type="ECO:0000313" key="3">
    <source>
        <dbReference type="EMBL" id="KIE06512.1"/>
    </source>
</evidence>
<keyword evidence="1" id="KW-0732">Signal</keyword>
<evidence type="ECO:0000313" key="2">
    <source>
        <dbReference type="EMBL" id="KAF3890181.1"/>
    </source>
</evidence>
<evidence type="ECO:0000256" key="1">
    <source>
        <dbReference type="SAM" id="SignalP"/>
    </source>
</evidence>